<evidence type="ECO:0000256" key="4">
    <source>
        <dbReference type="ARBA" id="ARBA00023186"/>
    </source>
</evidence>
<dbReference type="InterPro" id="IPR001404">
    <property type="entry name" value="Hsp90_fam"/>
</dbReference>
<dbReference type="PRINTS" id="PR00775">
    <property type="entry name" value="HEATSHOCK90"/>
</dbReference>
<dbReference type="InterPro" id="IPR036890">
    <property type="entry name" value="HATPase_C_sf"/>
</dbReference>
<evidence type="ECO:0000256" key="3">
    <source>
        <dbReference type="ARBA" id="ARBA00022840"/>
    </source>
</evidence>
<gene>
    <name evidence="5" type="ORF">VitviT2T_019678</name>
</gene>
<dbReference type="Proteomes" id="UP001227230">
    <property type="component" value="Chromosome 13"/>
</dbReference>
<evidence type="ECO:0000256" key="2">
    <source>
        <dbReference type="ARBA" id="ARBA00022741"/>
    </source>
</evidence>
<evidence type="ECO:0000256" key="1">
    <source>
        <dbReference type="ARBA" id="ARBA00008239"/>
    </source>
</evidence>
<sequence length="175" mass="20167">MLVELLPHVLWPITLRKLLDEVKLSRSLGNFREFWYFQEKTNNPLTIIDSGFRMTKADLVNNLDTIARSETKDFMQALTIDVDVSKIGQFGVGFYSAYLVVEKVIVTTKHNDDEQCVWESQTDGSFIVTWDTSEWLREQPAIFLGLGPDWKFVGYLMKLASFVFSSSTLFHGREV</sequence>
<reference evidence="5 6" key="1">
    <citation type="journal article" date="2023" name="Hortic Res">
        <title>The complete reference genome for grapevine (Vitis vinifera L.) genetics and breeding.</title>
        <authorList>
            <person name="Shi X."/>
            <person name="Cao S."/>
            <person name="Wang X."/>
            <person name="Huang S."/>
            <person name="Wang Y."/>
            <person name="Liu Z."/>
            <person name="Liu W."/>
            <person name="Leng X."/>
            <person name="Peng Y."/>
            <person name="Wang N."/>
            <person name="Wang Y."/>
            <person name="Ma Z."/>
            <person name="Xu X."/>
            <person name="Zhang F."/>
            <person name="Xue H."/>
            <person name="Zhong H."/>
            <person name="Wang Y."/>
            <person name="Zhang K."/>
            <person name="Velt A."/>
            <person name="Avia K."/>
            <person name="Holtgrawe D."/>
            <person name="Grimplet J."/>
            <person name="Matus J.T."/>
            <person name="Ware D."/>
            <person name="Wu X."/>
            <person name="Wang H."/>
            <person name="Liu C."/>
            <person name="Fang Y."/>
            <person name="Rustenholz C."/>
            <person name="Cheng Z."/>
            <person name="Xiao H."/>
            <person name="Zhou Y."/>
        </authorList>
    </citation>
    <scope>NUCLEOTIDE SEQUENCE [LARGE SCALE GENOMIC DNA]</scope>
    <source>
        <strain evidence="6">cv. Pinot noir / PN40024</strain>
        <tissue evidence="5">Leaf</tissue>
    </source>
</reference>
<keyword evidence="3" id="KW-0067">ATP-binding</keyword>
<evidence type="ECO:0000313" key="6">
    <source>
        <dbReference type="Proteomes" id="UP001227230"/>
    </source>
</evidence>
<dbReference type="InterPro" id="IPR020575">
    <property type="entry name" value="Hsp90_N"/>
</dbReference>
<evidence type="ECO:0000313" key="5">
    <source>
        <dbReference type="EMBL" id="WKA01396.1"/>
    </source>
</evidence>
<dbReference type="Pfam" id="PF13589">
    <property type="entry name" value="HATPase_c_3"/>
    <property type="match status" value="1"/>
</dbReference>
<comment type="similarity">
    <text evidence="1">Belongs to the heat shock protein 90 family.</text>
</comment>
<protein>
    <submittedName>
        <fullName evidence="5">Uncharacterized protein</fullName>
    </submittedName>
</protein>
<dbReference type="PANTHER" id="PTHR11528">
    <property type="entry name" value="HEAT SHOCK PROTEIN 90 FAMILY MEMBER"/>
    <property type="match status" value="1"/>
</dbReference>
<organism evidence="5 6">
    <name type="scientific">Vitis vinifera</name>
    <name type="common">Grape</name>
    <dbReference type="NCBI Taxonomy" id="29760"/>
    <lineage>
        <taxon>Eukaryota</taxon>
        <taxon>Viridiplantae</taxon>
        <taxon>Streptophyta</taxon>
        <taxon>Embryophyta</taxon>
        <taxon>Tracheophyta</taxon>
        <taxon>Spermatophyta</taxon>
        <taxon>Magnoliopsida</taxon>
        <taxon>eudicotyledons</taxon>
        <taxon>Gunneridae</taxon>
        <taxon>Pentapetalae</taxon>
        <taxon>rosids</taxon>
        <taxon>Vitales</taxon>
        <taxon>Vitaceae</taxon>
        <taxon>Viteae</taxon>
        <taxon>Vitis</taxon>
    </lineage>
</organism>
<name>A0ABY9D3H3_VITVI</name>
<keyword evidence="6" id="KW-1185">Reference proteome</keyword>
<keyword evidence="4" id="KW-0143">Chaperone</keyword>
<keyword evidence="2" id="KW-0547">Nucleotide-binding</keyword>
<dbReference type="Gene3D" id="3.30.565.10">
    <property type="entry name" value="Histidine kinase-like ATPase, C-terminal domain"/>
    <property type="match status" value="1"/>
</dbReference>
<dbReference type="EMBL" id="CP126660">
    <property type="protein sequence ID" value="WKA01396.1"/>
    <property type="molecule type" value="Genomic_DNA"/>
</dbReference>
<dbReference type="SUPFAM" id="SSF55874">
    <property type="entry name" value="ATPase domain of HSP90 chaperone/DNA topoisomerase II/histidine kinase"/>
    <property type="match status" value="1"/>
</dbReference>
<accession>A0ABY9D3H3</accession>
<proteinExistence type="inferred from homology"/>